<keyword evidence="4 9" id="KW-0349">Heme</keyword>
<evidence type="ECO:0000256" key="8">
    <source>
        <dbReference type="ARBA" id="ARBA00023033"/>
    </source>
</evidence>
<evidence type="ECO:0000256" key="9">
    <source>
        <dbReference type="PIRSR" id="PIRSR602403-1"/>
    </source>
</evidence>
<dbReference type="InterPro" id="IPR001128">
    <property type="entry name" value="Cyt_P450"/>
</dbReference>
<comment type="caution">
    <text evidence="10">The sequence shown here is derived from an EMBL/GenBank/DDBJ whole genome shotgun (WGS) entry which is preliminary data.</text>
</comment>
<dbReference type="PRINTS" id="PR00465">
    <property type="entry name" value="EP450IV"/>
</dbReference>
<evidence type="ECO:0000256" key="5">
    <source>
        <dbReference type="ARBA" id="ARBA00022723"/>
    </source>
</evidence>
<comment type="similarity">
    <text evidence="3">Belongs to the cytochrome P450 family.</text>
</comment>
<dbReference type="Gene3D" id="1.10.630.10">
    <property type="entry name" value="Cytochrome P450"/>
    <property type="match status" value="1"/>
</dbReference>
<comment type="cofactor">
    <cofactor evidence="1 9">
        <name>heme</name>
        <dbReference type="ChEBI" id="CHEBI:30413"/>
    </cofactor>
</comment>
<dbReference type="Proteomes" id="UP001164286">
    <property type="component" value="Unassembled WGS sequence"/>
</dbReference>
<dbReference type="InterPro" id="IPR002403">
    <property type="entry name" value="Cyt_P450_E_grp-IV"/>
</dbReference>
<keyword evidence="6" id="KW-0560">Oxidoreductase</keyword>
<dbReference type="EMBL" id="JAKWFO010000008">
    <property type="protein sequence ID" value="KAI9634085.1"/>
    <property type="molecule type" value="Genomic_DNA"/>
</dbReference>
<dbReference type="GO" id="GO:0005506">
    <property type="term" value="F:iron ion binding"/>
    <property type="evidence" value="ECO:0007669"/>
    <property type="project" value="InterPro"/>
</dbReference>
<evidence type="ECO:0000313" key="10">
    <source>
        <dbReference type="EMBL" id="KAI9634085.1"/>
    </source>
</evidence>
<dbReference type="PANTHER" id="PTHR24305:SF166">
    <property type="entry name" value="CYTOCHROME P450 12A4, MITOCHONDRIAL-RELATED"/>
    <property type="match status" value="1"/>
</dbReference>
<comment type="pathway">
    <text evidence="2">Secondary metabolite biosynthesis.</text>
</comment>
<dbReference type="RefSeq" id="XP_052943862.1">
    <property type="nucleotide sequence ID" value="XM_053087643.1"/>
</dbReference>
<accession>A0AA38H560</accession>
<keyword evidence="5 9" id="KW-0479">Metal-binding</keyword>
<dbReference type="Pfam" id="PF00067">
    <property type="entry name" value="p450"/>
    <property type="match status" value="2"/>
</dbReference>
<gene>
    <name evidence="10" type="ORF">MKK02DRAFT_28784</name>
</gene>
<sequence length="498" mass="55709">MIPNITHPLPSYICYTASNFSVRNALLSLVAGCIVRLVLCRWWASYGSKTQIDPNVPGPSTLQCLWANIQEVTRHALGDKHVAWSAQFGNSYQYRTLLGQNRIETSDLKAVAFVLGYELTLAEDTDHKRQQRILGPFLTRPESLANLLPICYDTAQQMRDMMRDSAGPINIDDFTGRCTMDIIRAFGDLTMTTQSVSFRAAIWRLLPRWFGKTLKPTKVSFWQTNATMNKLSKELLAERTHALEPADGSDHFEDLLASCMKANKRLKPGDKDRLTDKELLNQVTKFMLSGSDTIATTITWSLYHLAQYSDIQQRLRQECLSLNDERPSLNAIDALPFLEAVVHEILRLIPPVRAVSRGAADDISVPLAEPIKGRDGNMIYELDVAKGTSFFIHRPSSRDYAVKTAVDRINTSEQIWGPDAKAFNPARHLNSSSSGDRPADDSNVHGRWGNILTFLGGARSCIGYRLALLEIKAILFVLILDLEFAELADMPHIEMAAG</sequence>
<dbReference type="PRINTS" id="PR00385">
    <property type="entry name" value="P450"/>
</dbReference>
<name>A0AA38H560_9TREE</name>
<dbReference type="GO" id="GO:0020037">
    <property type="term" value="F:heme binding"/>
    <property type="evidence" value="ECO:0007669"/>
    <property type="project" value="InterPro"/>
</dbReference>
<keyword evidence="7 9" id="KW-0408">Iron</keyword>
<feature type="binding site" description="axial binding residue" evidence="9">
    <location>
        <position position="461"/>
    </location>
    <ligand>
        <name>heme</name>
        <dbReference type="ChEBI" id="CHEBI:30413"/>
    </ligand>
    <ligandPart>
        <name>Fe</name>
        <dbReference type="ChEBI" id="CHEBI:18248"/>
    </ligandPart>
</feature>
<dbReference type="AlphaFoldDB" id="A0AA38H560"/>
<keyword evidence="8" id="KW-0503">Monooxygenase</keyword>
<protein>
    <submittedName>
        <fullName evidence="10">Cytochrome P450</fullName>
    </submittedName>
</protein>
<reference evidence="10" key="1">
    <citation type="journal article" date="2022" name="G3 (Bethesda)">
        <title>High quality genome of the basidiomycete yeast Dioszegia hungarica PDD-24b-2 isolated from cloud water.</title>
        <authorList>
            <person name="Jarrige D."/>
            <person name="Haridas S."/>
            <person name="Bleykasten-Grosshans C."/>
            <person name="Joly M."/>
            <person name="Nadalig T."/>
            <person name="Sancelme M."/>
            <person name="Vuilleumier S."/>
            <person name="Grigoriev I.V."/>
            <person name="Amato P."/>
            <person name="Bringel F."/>
        </authorList>
    </citation>
    <scope>NUCLEOTIDE SEQUENCE</scope>
    <source>
        <strain evidence="10">PDD-24b-2</strain>
    </source>
</reference>
<proteinExistence type="inferred from homology"/>
<dbReference type="InterPro" id="IPR036396">
    <property type="entry name" value="Cyt_P450_sf"/>
</dbReference>
<evidence type="ECO:0000256" key="6">
    <source>
        <dbReference type="ARBA" id="ARBA00023002"/>
    </source>
</evidence>
<evidence type="ECO:0000256" key="2">
    <source>
        <dbReference type="ARBA" id="ARBA00005179"/>
    </source>
</evidence>
<dbReference type="InterPro" id="IPR050121">
    <property type="entry name" value="Cytochrome_P450_monoxygenase"/>
</dbReference>
<evidence type="ECO:0000256" key="1">
    <source>
        <dbReference type="ARBA" id="ARBA00001971"/>
    </source>
</evidence>
<evidence type="ECO:0000256" key="7">
    <source>
        <dbReference type="ARBA" id="ARBA00023004"/>
    </source>
</evidence>
<dbReference type="SUPFAM" id="SSF48264">
    <property type="entry name" value="Cytochrome P450"/>
    <property type="match status" value="1"/>
</dbReference>
<dbReference type="GO" id="GO:0016705">
    <property type="term" value="F:oxidoreductase activity, acting on paired donors, with incorporation or reduction of molecular oxygen"/>
    <property type="evidence" value="ECO:0007669"/>
    <property type="project" value="InterPro"/>
</dbReference>
<evidence type="ECO:0000256" key="4">
    <source>
        <dbReference type="ARBA" id="ARBA00022617"/>
    </source>
</evidence>
<organism evidence="10 11">
    <name type="scientific">Dioszegia hungarica</name>
    <dbReference type="NCBI Taxonomy" id="4972"/>
    <lineage>
        <taxon>Eukaryota</taxon>
        <taxon>Fungi</taxon>
        <taxon>Dikarya</taxon>
        <taxon>Basidiomycota</taxon>
        <taxon>Agaricomycotina</taxon>
        <taxon>Tremellomycetes</taxon>
        <taxon>Tremellales</taxon>
        <taxon>Bulleribasidiaceae</taxon>
        <taxon>Dioszegia</taxon>
    </lineage>
</organism>
<keyword evidence="11" id="KW-1185">Reference proteome</keyword>
<dbReference type="GO" id="GO:0004497">
    <property type="term" value="F:monooxygenase activity"/>
    <property type="evidence" value="ECO:0007669"/>
    <property type="project" value="UniProtKB-KW"/>
</dbReference>
<dbReference type="PANTHER" id="PTHR24305">
    <property type="entry name" value="CYTOCHROME P450"/>
    <property type="match status" value="1"/>
</dbReference>
<dbReference type="GeneID" id="77726848"/>
<evidence type="ECO:0000256" key="3">
    <source>
        <dbReference type="ARBA" id="ARBA00010617"/>
    </source>
</evidence>
<evidence type="ECO:0000313" key="11">
    <source>
        <dbReference type="Proteomes" id="UP001164286"/>
    </source>
</evidence>